<dbReference type="InterPro" id="IPR052169">
    <property type="entry name" value="CW_Biosynth-Accessory"/>
</dbReference>
<gene>
    <name evidence="4" type="ORF">DXB93_03460</name>
</gene>
<proteinExistence type="inferred from homology"/>
<dbReference type="PANTHER" id="PTHR33393">
    <property type="entry name" value="POLYGLUTAMINE SYNTHESIS ACCESSORY PROTEIN RV0574C-RELATED"/>
    <property type="match status" value="1"/>
</dbReference>
<protein>
    <submittedName>
        <fullName evidence="4">CapA family protein</fullName>
    </submittedName>
</protein>
<comment type="caution">
    <text evidence="4">The sequence shown here is derived from an EMBL/GenBank/DDBJ whole genome shotgun (WGS) entry which is preliminary data.</text>
</comment>
<keyword evidence="2" id="KW-0812">Transmembrane</keyword>
<feature type="domain" description="Capsule synthesis protein CapA" evidence="3">
    <location>
        <begin position="58"/>
        <end position="310"/>
    </location>
</feature>
<dbReference type="Proteomes" id="UP000261032">
    <property type="component" value="Unassembled WGS sequence"/>
</dbReference>
<dbReference type="Pfam" id="PF09587">
    <property type="entry name" value="PGA_cap"/>
    <property type="match status" value="1"/>
</dbReference>
<sequence length="396" mass="44528">MKKINKKRVAFASLVIICLIIIIALIINLTILPLFNNSNGITKNKQAKAKKESYDTVSLVAVGDNIIHERVFQYASTNGTYDFTPCYKHIKKYIQDADLAFINQETILGGDTLKITGYPAFNSPSELAKNLIDTGFNMINGATNHSFDRDFEGVKAASQTWRQYQDIIYTGTYDSQSDRDTIRIIEKNGIKFALLSYTQSLNEYNTNPYKLLKQTAYAVPLLEDTAAIKADVQKAKEQADVIIVSAHWGDENEAEVTAKQQEYAQLFADLGVDLVIGTHPHIIQPVTWVNGQSGNKTLIAYSLGNFLSTMETQDTQLEGMLSLNFIKKDAKIFIDDITWTPLINHFGDNTVEVYPLAKYPDDKLAKHFVLHDKPNIIQQYKAKTRDVIGDKITIKD</sequence>
<organism evidence="4 5">
    <name type="scientific">Thomasclavelia ramosa</name>
    <dbReference type="NCBI Taxonomy" id="1547"/>
    <lineage>
        <taxon>Bacteria</taxon>
        <taxon>Bacillati</taxon>
        <taxon>Bacillota</taxon>
        <taxon>Erysipelotrichia</taxon>
        <taxon>Erysipelotrichales</taxon>
        <taxon>Coprobacillaceae</taxon>
        <taxon>Thomasclavelia</taxon>
    </lineage>
</organism>
<dbReference type="InterPro" id="IPR029052">
    <property type="entry name" value="Metallo-depent_PP-like"/>
</dbReference>
<evidence type="ECO:0000256" key="1">
    <source>
        <dbReference type="ARBA" id="ARBA00005662"/>
    </source>
</evidence>
<dbReference type="PANTHER" id="PTHR33393:SF12">
    <property type="entry name" value="CAPSULE BIOSYNTHESIS PROTEIN CAPA"/>
    <property type="match status" value="1"/>
</dbReference>
<dbReference type="RefSeq" id="WP_117580529.1">
    <property type="nucleotide sequence ID" value="NZ_JADMSW010000008.1"/>
</dbReference>
<evidence type="ECO:0000256" key="2">
    <source>
        <dbReference type="SAM" id="Phobius"/>
    </source>
</evidence>
<keyword evidence="2" id="KW-0472">Membrane</keyword>
<comment type="similarity">
    <text evidence="1">Belongs to the CapA family.</text>
</comment>
<dbReference type="SMART" id="SM00854">
    <property type="entry name" value="PGA_cap"/>
    <property type="match status" value="1"/>
</dbReference>
<name>A0A3E3EG63_9FIRM</name>
<dbReference type="AlphaFoldDB" id="A0A3E3EG63"/>
<dbReference type="InterPro" id="IPR019079">
    <property type="entry name" value="Capsule_synth_CapA"/>
</dbReference>
<evidence type="ECO:0000313" key="4">
    <source>
        <dbReference type="EMBL" id="RGD86883.1"/>
    </source>
</evidence>
<dbReference type="CDD" id="cd07381">
    <property type="entry name" value="MPP_CapA"/>
    <property type="match status" value="1"/>
</dbReference>
<feature type="transmembrane region" description="Helical" evidence="2">
    <location>
        <begin position="12"/>
        <end position="35"/>
    </location>
</feature>
<dbReference type="EMBL" id="QUSL01000003">
    <property type="protein sequence ID" value="RGD86883.1"/>
    <property type="molecule type" value="Genomic_DNA"/>
</dbReference>
<accession>A0A3E3EG63</accession>
<keyword evidence="2" id="KW-1133">Transmembrane helix</keyword>
<reference evidence="4 5" key="1">
    <citation type="submission" date="2018-08" db="EMBL/GenBank/DDBJ databases">
        <title>A genome reference for cultivated species of the human gut microbiota.</title>
        <authorList>
            <person name="Zou Y."/>
            <person name="Xue W."/>
            <person name="Luo G."/>
        </authorList>
    </citation>
    <scope>NUCLEOTIDE SEQUENCE [LARGE SCALE GENOMIC DNA]</scope>
    <source>
        <strain evidence="4 5">OM06-4</strain>
    </source>
</reference>
<dbReference type="SUPFAM" id="SSF56300">
    <property type="entry name" value="Metallo-dependent phosphatases"/>
    <property type="match status" value="1"/>
</dbReference>
<evidence type="ECO:0000259" key="3">
    <source>
        <dbReference type="SMART" id="SM00854"/>
    </source>
</evidence>
<evidence type="ECO:0000313" key="5">
    <source>
        <dbReference type="Proteomes" id="UP000261032"/>
    </source>
</evidence>
<dbReference type="Gene3D" id="3.60.21.10">
    <property type="match status" value="1"/>
</dbReference>